<dbReference type="EMBL" id="CP036266">
    <property type="protein sequence ID" value="QDT23980.1"/>
    <property type="molecule type" value="Genomic_DNA"/>
</dbReference>
<dbReference type="InterPro" id="IPR009599">
    <property type="entry name" value="DUF1207"/>
</dbReference>
<dbReference type="OrthoDB" id="238106at2"/>
<dbReference type="RefSeq" id="WP_145192203.1">
    <property type="nucleotide sequence ID" value="NZ_CP036266.1"/>
</dbReference>
<evidence type="ECO:0000313" key="3">
    <source>
        <dbReference type="EMBL" id="QDT23980.1"/>
    </source>
</evidence>
<evidence type="ECO:0000256" key="1">
    <source>
        <dbReference type="SAM" id="MobiDB-lite"/>
    </source>
</evidence>
<dbReference type="Pfam" id="PF06727">
    <property type="entry name" value="DUF1207"/>
    <property type="match status" value="1"/>
</dbReference>
<evidence type="ECO:0000313" key="4">
    <source>
        <dbReference type="Proteomes" id="UP000320421"/>
    </source>
</evidence>
<feature type="signal peptide" evidence="2">
    <location>
        <begin position="1"/>
        <end position="21"/>
    </location>
</feature>
<reference evidence="3 4" key="1">
    <citation type="submission" date="2019-02" db="EMBL/GenBank/DDBJ databases">
        <title>Deep-cultivation of Planctomycetes and their phenomic and genomic characterization uncovers novel biology.</title>
        <authorList>
            <person name="Wiegand S."/>
            <person name="Jogler M."/>
            <person name="Boedeker C."/>
            <person name="Pinto D."/>
            <person name="Vollmers J."/>
            <person name="Rivas-Marin E."/>
            <person name="Kohn T."/>
            <person name="Peeters S.H."/>
            <person name="Heuer A."/>
            <person name="Rast P."/>
            <person name="Oberbeckmann S."/>
            <person name="Bunk B."/>
            <person name="Jeske O."/>
            <person name="Meyerdierks A."/>
            <person name="Storesund J.E."/>
            <person name="Kallscheuer N."/>
            <person name="Luecker S."/>
            <person name="Lage O.M."/>
            <person name="Pohl T."/>
            <person name="Merkel B.J."/>
            <person name="Hornburger P."/>
            <person name="Mueller R.-W."/>
            <person name="Bruemmer F."/>
            <person name="Labrenz M."/>
            <person name="Spormann A.M."/>
            <person name="Op den Camp H."/>
            <person name="Overmann J."/>
            <person name="Amann R."/>
            <person name="Jetten M.S.M."/>
            <person name="Mascher T."/>
            <person name="Medema M.H."/>
            <person name="Devos D.P."/>
            <person name="Kaster A.-K."/>
            <person name="Ovreas L."/>
            <person name="Rohde M."/>
            <person name="Galperin M.Y."/>
            <person name="Jogler C."/>
        </authorList>
    </citation>
    <scope>NUCLEOTIDE SEQUENCE [LARGE SCALE GENOMIC DNA]</scope>
    <source>
        <strain evidence="3 4">HG66A1</strain>
    </source>
</reference>
<evidence type="ECO:0008006" key="5">
    <source>
        <dbReference type="Google" id="ProtNLM"/>
    </source>
</evidence>
<evidence type="ECO:0000256" key="2">
    <source>
        <dbReference type="SAM" id="SignalP"/>
    </source>
</evidence>
<feature type="region of interest" description="Disordered" evidence="1">
    <location>
        <begin position="32"/>
        <end position="53"/>
    </location>
</feature>
<feature type="chain" id="PRO_5022062242" description="DUF1207 domain-containing protein" evidence="2">
    <location>
        <begin position="22"/>
        <end position="414"/>
    </location>
</feature>
<name>A0A517PX76_9PLAN</name>
<dbReference type="Proteomes" id="UP000320421">
    <property type="component" value="Chromosome"/>
</dbReference>
<organism evidence="3 4">
    <name type="scientific">Gimesia chilikensis</name>
    <dbReference type="NCBI Taxonomy" id="2605989"/>
    <lineage>
        <taxon>Bacteria</taxon>
        <taxon>Pseudomonadati</taxon>
        <taxon>Planctomycetota</taxon>
        <taxon>Planctomycetia</taxon>
        <taxon>Planctomycetales</taxon>
        <taxon>Planctomycetaceae</taxon>
        <taxon>Gimesia</taxon>
    </lineage>
</organism>
<proteinExistence type="predicted"/>
<protein>
    <recommendedName>
        <fullName evidence="5">DUF1207 domain-containing protein</fullName>
    </recommendedName>
</protein>
<gene>
    <name evidence="3" type="ORF">HG66A1_58060</name>
</gene>
<keyword evidence="4" id="KW-1185">Reference proteome</keyword>
<dbReference type="AlphaFoldDB" id="A0A517PX76"/>
<accession>A0A517PX76</accession>
<sequence length="414" mass="46796" precursor="true">MRLFYSSSIQTMMLVVLSFCAAQTELQAQQTNSSKPFLAPSPHAIQQRRPPAHPTQAQTFLENQYAAPSGNPVHLGVPLHESAPVRSADWNRGIADRLPPIYAQNSISSGKTVTQIRQVQATDTLYGPDLLAEDPDFSTLETIPEPQSTYTDSIEQLCQENCWGWTVLPTDLLYTSYLAGPKEPRMAMAVLHEKDIGWQLELEAGARVGILRYGSLNDDVLEGWQLDLEGAGPPRLNLEEEFDVEATDYRVGVPLTWRRGAYQAKLAYYHTSSHAGDEYMVRNPSFQRINYVRDAFVLGGGYFPDPDLRLYAELGYAFNVDGGAQPWELQFGAEFSPVEHNGFQGAPFWAVNAYLREEVNWGGNVSMMVGWQWRGDRNNHLFRVGLQYIDGKTIQYQFYNNSEQFFGFGTWYDF</sequence>
<keyword evidence="2" id="KW-0732">Signal</keyword>